<dbReference type="EMBL" id="JAVHJO010000017">
    <property type="protein sequence ID" value="KAK6525377.1"/>
    <property type="molecule type" value="Genomic_DNA"/>
</dbReference>
<evidence type="ECO:0000256" key="4">
    <source>
        <dbReference type="ARBA" id="ARBA00022741"/>
    </source>
</evidence>
<comment type="catalytic activity">
    <reaction evidence="8">
        <text>L-seryl-[protein] + ATP = O-phospho-L-seryl-[protein] + ADP + H(+)</text>
        <dbReference type="Rhea" id="RHEA:17989"/>
        <dbReference type="Rhea" id="RHEA-COMP:9863"/>
        <dbReference type="Rhea" id="RHEA-COMP:11604"/>
        <dbReference type="ChEBI" id="CHEBI:15378"/>
        <dbReference type="ChEBI" id="CHEBI:29999"/>
        <dbReference type="ChEBI" id="CHEBI:30616"/>
        <dbReference type="ChEBI" id="CHEBI:83421"/>
        <dbReference type="ChEBI" id="CHEBI:456216"/>
        <dbReference type="EC" id="2.7.11.1"/>
    </reaction>
</comment>
<evidence type="ECO:0000256" key="1">
    <source>
        <dbReference type="ARBA" id="ARBA00012513"/>
    </source>
</evidence>
<evidence type="ECO:0000256" key="6">
    <source>
        <dbReference type="ARBA" id="ARBA00022840"/>
    </source>
</evidence>
<dbReference type="AlphaFoldDB" id="A0AAV9WUN0"/>
<dbReference type="SUPFAM" id="SSF56112">
    <property type="entry name" value="Protein kinase-like (PK-like)"/>
    <property type="match status" value="1"/>
</dbReference>
<evidence type="ECO:0000256" key="5">
    <source>
        <dbReference type="ARBA" id="ARBA00022777"/>
    </source>
</evidence>
<dbReference type="InterPro" id="IPR000719">
    <property type="entry name" value="Prot_kinase_dom"/>
</dbReference>
<dbReference type="Gene3D" id="1.10.510.10">
    <property type="entry name" value="Transferase(Phosphotransferase) domain 1"/>
    <property type="match status" value="1"/>
</dbReference>
<dbReference type="Gene3D" id="3.30.200.20">
    <property type="entry name" value="Phosphorylase Kinase, domain 1"/>
    <property type="match status" value="1"/>
</dbReference>
<dbReference type="SMART" id="SM00220">
    <property type="entry name" value="S_TKc"/>
    <property type="match status" value="1"/>
</dbReference>
<organism evidence="11 12">
    <name type="scientific">Orbilia ellipsospora</name>
    <dbReference type="NCBI Taxonomy" id="2528407"/>
    <lineage>
        <taxon>Eukaryota</taxon>
        <taxon>Fungi</taxon>
        <taxon>Dikarya</taxon>
        <taxon>Ascomycota</taxon>
        <taxon>Pezizomycotina</taxon>
        <taxon>Orbiliomycetes</taxon>
        <taxon>Orbiliales</taxon>
        <taxon>Orbiliaceae</taxon>
        <taxon>Orbilia</taxon>
    </lineage>
</organism>
<feature type="region of interest" description="Disordered" evidence="9">
    <location>
        <begin position="589"/>
        <end position="611"/>
    </location>
</feature>
<keyword evidence="12" id="KW-1185">Reference proteome</keyword>
<feature type="compositionally biased region" description="Basic and acidic residues" evidence="9">
    <location>
        <begin position="269"/>
        <end position="309"/>
    </location>
</feature>
<protein>
    <recommendedName>
        <fullName evidence="1">non-specific serine/threonine protein kinase</fullName>
        <ecNumber evidence="1">2.7.11.1</ecNumber>
    </recommendedName>
</protein>
<keyword evidence="5 11" id="KW-0418">Kinase</keyword>
<dbReference type="PANTHER" id="PTHR43671:SF98">
    <property type="entry name" value="SERINE_THREONINE-PROTEIN KINASE NEK11"/>
    <property type="match status" value="1"/>
</dbReference>
<comment type="catalytic activity">
    <reaction evidence="7">
        <text>L-threonyl-[protein] + ATP = O-phospho-L-threonyl-[protein] + ADP + H(+)</text>
        <dbReference type="Rhea" id="RHEA:46608"/>
        <dbReference type="Rhea" id="RHEA-COMP:11060"/>
        <dbReference type="Rhea" id="RHEA-COMP:11605"/>
        <dbReference type="ChEBI" id="CHEBI:15378"/>
        <dbReference type="ChEBI" id="CHEBI:30013"/>
        <dbReference type="ChEBI" id="CHEBI:30616"/>
        <dbReference type="ChEBI" id="CHEBI:61977"/>
        <dbReference type="ChEBI" id="CHEBI:456216"/>
        <dbReference type="EC" id="2.7.11.1"/>
    </reaction>
</comment>
<feature type="domain" description="Protein kinase" evidence="10">
    <location>
        <begin position="396"/>
        <end position="690"/>
    </location>
</feature>
<keyword evidence="6" id="KW-0067">ATP-binding</keyword>
<feature type="compositionally biased region" description="Basic and acidic residues" evidence="9">
    <location>
        <begin position="237"/>
        <end position="259"/>
    </location>
</feature>
<dbReference type="EC" id="2.7.11.1" evidence="1"/>
<dbReference type="PROSITE" id="PS00108">
    <property type="entry name" value="PROTEIN_KINASE_ST"/>
    <property type="match status" value="1"/>
</dbReference>
<comment type="caution">
    <text evidence="11">The sequence shown here is derived from an EMBL/GenBank/DDBJ whole genome shotgun (WGS) entry which is preliminary data.</text>
</comment>
<feature type="region of interest" description="Disordered" evidence="9">
    <location>
        <begin position="33"/>
        <end position="53"/>
    </location>
</feature>
<keyword evidence="2 11" id="KW-0723">Serine/threonine-protein kinase</keyword>
<evidence type="ECO:0000313" key="12">
    <source>
        <dbReference type="Proteomes" id="UP001365542"/>
    </source>
</evidence>
<dbReference type="PROSITE" id="PS50011">
    <property type="entry name" value="PROTEIN_KINASE_DOM"/>
    <property type="match status" value="1"/>
</dbReference>
<reference evidence="11 12" key="1">
    <citation type="submission" date="2019-10" db="EMBL/GenBank/DDBJ databases">
        <authorList>
            <person name="Palmer J.M."/>
        </authorList>
    </citation>
    <scope>NUCLEOTIDE SEQUENCE [LARGE SCALE GENOMIC DNA]</scope>
    <source>
        <strain evidence="11 12">TWF694</strain>
    </source>
</reference>
<accession>A0AAV9WUN0</accession>
<evidence type="ECO:0000259" key="10">
    <source>
        <dbReference type="PROSITE" id="PS50011"/>
    </source>
</evidence>
<gene>
    <name evidence="11" type="primary">KIN3_2</name>
    <name evidence="11" type="ORF">TWF694_005516</name>
</gene>
<evidence type="ECO:0000256" key="9">
    <source>
        <dbReference type="SAM" id="MobiDB-lite"/>
    </source>
</evidence>
<keyword evidence="3" id="KW-0808">Transferase</keyword>
<dbReference type="InterPro" id="IPR050660">
    <property type="entry name" value="NEK_Ser/Thr_kinase"/>
</dbReference>
<evidence type="ECO:0000256" key="7">
    <source>
        <dbReference type="ARBA" id="ARBA00047899"/>
    </source>
</evidence>
<sequence>MECRKRAHDELQAVMQDSYYGYTPKVELGALRSKKTKRPTSSNLDRTVMGTDGKPLHLQTEYEYYTLGIPRPGQPDGDPSRWRHGSAGPSRAQETRAPYSSTIRPGGLEQYETGMQYQNTHSQPAYRDYGVGMGTRDTYRQSTYRGGAYGERSYRQTRMGREGDTRRQGGGRGRGRYEDGIPANLIEGSLEFVGEDGSFVRGDEFGGIGRLGRRDSYGETRGYDSLVDGFRGMGLRDERMRNERTRTTRREETPRRGEYIRGTPFTDRGPSRRDPGRESGRNLDRQNRSIRDSSRERLERPYQPAREQRHQVALDFRLDPGALSLLPADYQNFDFEQIHETLFFTSNFDEVFSKARQLGRVADIPRPEKRKKRHRHRDQHDGTYELPQSENYERNFQIIKKHNSGAFGATAILKLLETATSRWKSVIRPGAKVIGKRISLKKSKTVARSYDREVKMLAIIKGHKNILTILGCHKSDSGDPYGHIFTEFCDLGDVEALFKKYEGLRKYMPEGFLQQLTLDASKALLYLERGSDDLSKPRPQNWTSIMHNDIKPNNIFMRSRPRGSRNIYPIFVMGDFGLASKATEAAEPSCPHFMSPRRIDDARSRRSTPSTQPDDIFSVFISLFQLSTHEFAFQLGKTGIQPLDFSKPNNFKAPYAPWFGTLICKGCTADEKLRPTAREALEKVIKHTSRVEGWGKGGSKSRLWEINWLSEGVVASWDDNKDKRE</sequence>
<dbReference type="GO" id="GO:0005634">
    <property type="term" value="C:nucleus"/>
    <property type="evidence" value="ECO:0007669"/>
    <property type="project" value="TreeGrafter"/>
</dbReference>
<dbReference type="GO" id="GO:0004674">
    <property type="term" value="F:protein serine/threonine kinase activity"/>
    <property type="evidence" value="ECO:0007669"/>
    <property type="project" value="UniProtKB-KW"/>
</dbReference>
<dbReference type="Proteomes" id="UP001365542">
    <property type="component" value="Unassembled WGS sequence"/>
</dbReference>
<evidence type="ECO:0000313" key="11">
    <source>
        <dbReference type="EMBL" id="KAK6525377.1"/>
    </source>
</evidence>
<proteinExistence type="predicted"/>
<dbReference type="GO" id="GO:0005524">
    <property type="term" value="F:ATP binding"/>
    <property type="evidence" value="ECO:0007669"/>
    <property type="project" value="UniProtKB-KW"/>
</dbReference>
<evidence type="ECO:0000256" key="8">
    <source>
        <dbReference type="ARBA" id="ARBA00048679"/>
    </source>
</evidence>
<feature type="region of interest" description="Disordered" evidence="9">
    <location>
        <begin position="157"/>
        <end position="180"/>
    </location>
</feature>
<dbReference type="InterPro" id="IPR011009">
    <property type="entry name" value="Kinase-like_dom_sf"/>
</dbReference>
<evidence type="ECO:0000256" key="2">
    <source>
        <dbReference type="ARBA" id="ARBA00022527"/>
    </source>
</evidence>
<name>A0AAV9WUN0_9PEZI</name>
<feature type="region of interest" description="Disordered" evidence="9">
    <location>
        <begin position="68"/>
        <end position="105"/>
    </location>
</feature>
<keyword evidence="4" id="KW-0547">Nucleotide-binding</keyword>
<dbReference type="PANTHER" id="PTHR43671">
    <property type="entry name" value="SERINE/THREONINE-PROTEIN KINASE NEK"/>
    <property type="match status" value="1"/>
</dbReference>
<dbReference type="Pfam" id="PF00069">
    <property type="entry name" value="Pkinase"/>
    <property type="match status" value="1"/>
</dbReference>
<feature type="region of interest" description="Disordered" evidence="9">
    <location>
        <begin position="237"/>
        <end position="309"/>
    </location>
</feature>
<dbReference type="InterPro" id="IPR008271">
    <property type="entry name" value="Ser/Thr_kinase_AS"/>
</dbReference>
<evidence type="ECO:0000256" key="3">
    <source>
        <dbReference type="ARBA" id="ARBA00022679"/>
    </source>
</evidence>